<dbReference type="Proteomes" id="UP000218231">
    <property type="component" value="Unassembled WGS sequence"/>
</dbReference>
<dbReference type="SUPFAM" id="SSF55811">
    <property type="entry name" value="Nudix"/>
    <property type="match status" value="1"/>
</dbReference>
<name>A0A2A2JXK7_9BILA</name>
<evidence type="ECO:0000256" key="6">
    <source>
        <dbReference type="ARBA" id="ARBA00022723"/>
    </source>
</evidence>
<dbReference type="OrthoDB" id="10262892at2759"/>
<dbReference type="Gene3D" id="3.30.460.10">
    <property type="entry name" value="Beta Polymerase, domain 2"/>
    <property type="match status" value="1"/>
</dbReference>
<keyword evidence="6" id="KW-0479">Metal-binding</keyword>
<dbReference type="CDD" id="cd05398">
    <property type="entry name" value="NT_ClassII-CCAase"/>
    <property type="match status" value="1"/>
</dbReference>
<accession>A0A2A2JXK7</accession>
<dbReference type="InterPro" id="IPR048341">
    <property type="entry name" value="DUF1285_N"/>
</dbReference>
<dbReference type="NCBIfam" id="NF007980">
    <property type="entry name" value="PRK10707.1"/>
    <property type="match status" value="1"/>
</dbReference>
<evidence type="ECO:0000256" key="5">
    <source>
        <dbReference type="ARBA" id="ARBA00022695"/>
    </source>
</evidence>
<organism evidence="10 11">
    <name type="scientific">Diploscapter pachys</name>
    <dbReference type="NCBI Taxonomy" id="2018661"/>
    <lineage>
        <taxon>Eukaryota</taxon>
        <taxon>Metazoa</taxon>
        <taxon>Ecdysozoa</taxon>
        <taxon>Nematoda</taxon>
        <taxon>Chromadorea</taxon>
        <taxon>Rhabditida</taxon>
        <taxon>Rhabditina</taxon>
        <taxon>Rhabditomorpha</taxon>
        <taxon>Rhabditoidea</taxon>
        <taxon>Rhabditidae</taxon>
        <taxon>Diploscapter</taxon>
    </lineage>
</organism>
<protein>
    <recommendedName>
        <fullName evidence="9">Nudix hydrolase domain-containing protein</fullName>
    </recommendedName>
</protein>
<evidence type="ECO:0000256" key="8">
    <source>
        <dbReference type="RuleBase" id="RU003953"/>
    </source>
</evidence>
<gene>
    <name evidence="10" type="ORF">WR25_15880</name>
</gene>
<dbReference type="GO" id="GO:0046872">
    <property type="term" value="F:metal ion binding"/>
    <property type="evidence" value="ECO:0007669"/>
    <property type="project" value="UniProtKB-KW"/>
</dbReference>
<dbReference type="PANTHER" id="PTHR46173">
    <property type="entry name" value="CCA TRNA NUCLEOTIDYLTRANSFERASE 1, MITOCHONDRIAL"/>
    <property type="match status" value="1"/>
</dbReference>
<dbReference type="InterPro" id="IPR043519">
    <property type="entry name" value="NT_sf"/>
</dbReference>
<dbReference type="GO" id="GO:0001680">
    <property type="term" value="P:tRNA 3'-terminal CCA addition"/>
    <property type="evidence" value="ECO:0007669"/>
    <property type="project" value="UniProtKB-ARBA"/>
</dbReference>
<evidence type="ECO:0000256" key="1">
    <source>
        <dbReference type="ARBA" id="ARBA00001946"/>
    </source>
</evidence>
<dbReference type="InterPro" id="IPR045121">
    <property type="entry name" value="CoAse"/>
</dbReference>
<dbReference type="InterPro" id="IPR002646">
    <property type="entry name" value="PolA_pol_head_dom"/>
</dbReference>
<keyword evidence="8" id="KW-0694">RNA-binding</keyword>
<comment type="caution">
    <text evidence="10">The sequence shown here is derived from an EMBL/GenBank/DDBJ whole genome shotgun (WGS) entry which is preliminary data.</text>
</comment>
<keyword evidence="7" id="KW-0460">Magnesium</keyword>
<comment type="similarity">
    <text evidence="2 8">Belongs to the tRNA nucleotidyltransferase/poly(A) polymerase family.</text>
</comment>
<evidence type="ECO:0000256" key="2">
    <source>
        <dbReference type="ARBA" id="ARBA00007265"/>
    </source>
</evidence>
<keyword evidence="5" id="KW-0548">Nucleotidyltransferase</keyword>
<dbReference type="Gene3D" id="3.90.79.10">
    <property type="entry name" value="Nucleoside Triphosphate Pyrophosphohydrolase"/>
    <property type="match status" value="1"/>
</dbReference>
<comment type="cofactor">
    <cofactor evidence="1">
        <name>Mg(2+)</name>
        <dbReference type="ChEBI" id="CHEBI:18420"/>
    </cofactor>
</comment>
<proteinExistence type="inferred from homology"/>
<dbReference type="GO" id="GO:0000049">
    <property type="term" value="F:tRNA binding"/>
    <property type="evidence" value="ECO:0007669"/>
    <property type="project" value="TreeGrafter"/>
</dbReference>
<dbReference type="Pfam" id="PF06938">
    <property type="entry name" value="DUF1285_N"/>
    <property type="match status" value="1"/>
</dbReference>
<evidence type="ECO:0000256" key="7">
    <source>
        <dbReference type="ARBA" id="ARBA00022842"/>
    </source>
</evidence>
<dbReference type="Gene3D" id="1.10.3090.10">
    <property type="entry name" value="cca-adding enzyme, domain 2"/>
    <property type="match status" value="1"/>
</dbReference>
<dbReference type="GO" id="GO:0016779">
    <property type="term" value="F:nucleotidyltransferase activity"/>
    <property type="evidence" value="ECO:0007669"/>
    <property type="project" value="UniProtKB-KW"/>
</dbReference>
<dbReference type="Gene3D" id="2.30.270.10">
    <property type="entry name" value="duf1285 protein"/>
    <property type="match status" value="1"/>
</dbReference>
<keyword evidence="3 8" id="KW-0808">Transferase</keyword>
<reference evidence="10 11" key="1">
    <citation type="journal article" date="2017" name="Curr. Biol.">
        <title>Genome architecture and evolution of a unichromosomal asexual nematode.</title>
        <authorList>
            <person name="Fradin H."/>
            <person name="Zegar C."/>
            <person name="Gutwein M."/>
            <person name="Lucas J."/>
            <person name="Kovtun M."/>
            <person name="Corcoran D."/>
            <person name="Baugh L.R."/>
            <person name="Kiontke K."/>
            <person name="Gunsalus K."/>
            <person name="Fitch D.H."/>
            <person name="Piano F."/>
        </authorList>
    </citation>
    <scope>NUCLEOTIDE SEQUENCE [LARGE SCALE GENOMIC DNA]</scope>
    <source>
        <strain evidence="10">PF1309</strain>
    </source>
</reference>
<dbReference type="Pfam" id="PF00293">
    <property type="entry name" value="NUDIX"/>
    <property type="match status" value="1"/>
</dbReference>
<dbReference type="InterPro" id="IPR000086">
    <property type="entry name" value="NUDIX_hydrolase_dom"/>
</dbReference>
<dbReference type="PANTHER" id="PTHR46173:SF1">
    <property type="entry name" value="CCA TRNA NUCLEOTIDYLTRANSFERASE 1, MITOCHONDRIAL"/>
    <property type="match status" value="1"/>
</dbReference>
<dbReference type="InterPro" id="IPR015797">
    <property type="entry name" value="NUDIX_hydrolase-like_dom_sf"/>
</dbReference>
<keyword evidence="11" id="KW-1185">Reference proteome</keyword>
<dbReference type="EMBL" id="LIAE01010094">
    <property type="protein sequence ID" value="PAV66447.1"/>
    <property type="molecule type" value="Genomic_DNA"/>
</dbReference>
<dbReference type="PROSITE" id="PS51462">
    <property type="entry name" value="NUDIX"/>
    <property type="match status" value="1"/>
</dbReference>
<evidence type="ECO:0000256" key="3">
    <source>
        <dbReference type="ARBA" id="ARBA00022679"/>
    </source>
</evidence>
<evidence type="ECO:0000259" key="9">
    <source>
        <dbReference type="PROSITE" id="PS51462"/>
    </source>
</evidence>
<dbReference type="InterPro" id="IPR023361">
    <property type="entry name" value="DUF1285_beta_roll_sf"/>
</dbReference>
<sequence length="620" mass="66120">MPMEELPDLAGLSLAEIATLVEQRRLPPVEQWNPAHCGDSEMRIARDGTWFHQGSPIGRQTMVRLFSTILRREEDGRYVLVTPAGPDHPLRFATSEDGPRPYLHVRGGLEALVARPVYYDLAERALADPEQPGIWSDGAFFPLDMTADADLTPAAVLIAVTDRPRPGVILTQRTDTLRNHAGQVAFPGGRLDPGEDPVTAALREAEEEVALPRALVDVIGSIAPYRTVTGFAVTPVVGVVPADVPLVPSEAEVASVFEVPLDHLLDPAQQVEASAEWRGQTRHFYEIRWQDRRIWGATAAMLVNLAREGFAALIEALGGPDQTRLVGGVVRDTLLGLDPADVDLATRLLPDDVLARLKAAGIRAVPTGIAHGTVTAVLPSGPIEVTTLRHDVSTDGRHAVVAFTDAWDEDAARRDFTMNALYADPVTGAVFDSAVRVVKLMIDHGIFRAVLPEIVDATPLAELAEREAAAGIAPDAIRRLATLIPPAAAESVGARLKLSNADRKRLCAAPQGPGEEGPRALAYRVGMASAIDRLLLSGEDVSALQEWTPPALPIGGGALVARGLLKGPQVAAVLRAIETRWIAEGFPPADRVDQIADAAVEDALAARIVDSASTASSGRA</sequence>
<dbReference type="Gene3D" id="3.10.540.10">
    <property type="entry name" value="duf1285 like domain"/>
    <property type="match status" value="1"/>
</dbReference>
<evidence type="ECO:0000313" key="10">
    <source>
        <dbReference type="EMBL" id="PAV66447.1"/>
    </source>
</evidence>
<keyword evidence="4" id="KW-0819">tRNA processing</keyword>
<dbReference type="InterPro" id="IPR050264">
    <property type="entry name" value="Bact_CCA-adding_enz_type3_sf"/>
</dbReference>
<feature type="domain" description="Nudix hydrolase" evidence="9">
    <location>
        <begin position="151"/>
        <end position="286"/>
    </location>
</feature>
<dbReference type="GO" id="GO:0010945">
    <property type="term" value="F:coenzyme A diphosphatase activity"/>
    <property type="evidence" value="ECO:0007669"/>
    <property type="project" value="InterPro"/>
</dbReference>
<dbReference type="AlphaFoldDB" id="A0A2A2JXK7"/>
<dbReference type="Pfam" id="PF01743">
    <property type="entry name" value="PolyA_pol"/>
    <property type="match status" value="1"/>
</dbReference>
<dbReference type="SUPFAM" id="SSF81301">
    <property type="entry name" value="Nucleotidyltransferase"/>
    <property type="match status" value="1"/>
</dbReference>
<evidence type="ECO:0000313" key="11">
    <source>
        <dbReference type="Proteomes" id="UP000218231"/>
    </source>
</evidence>
<dbReference type="CDD" id="cd03426">
    <property type="entry name" value="NUDIX_CoAse_Nudt7"/>
    <property type="match status" value="1"/>
</dbReference>
<dbReference type="STRING" id="2018661.A0A2A2JXK7"/>
<evidence type="ECO:0000256" key="4">
    <source>
        <dbReference type="ARBA" id="ARBA00022694"/>
    </source>
</evidence>
<dbReference type="SUPFAM" id="SSF81891">
    <property type="entry name" value="Poly A polymerase C-terminal region-like"/>
    <property type="match status" value="1"/>
</dbReference>